<feature type="region of interest" description="Disordered" evidence="9">
    <location>
        <begin position="139"/>
        <end position="174"/>
    </location>
</feature>
<evidence type="ECO:0000256" key="5">
    <source>
        <dbReference type="ARBA" id="ARBA00022491"/>
    </source>
</evidence>
<dbReference type="GO" id="GO:0003712">
    <property type="term" value="F:transcription coregulator activity"/>
    <property type="evidence" value="ECO:0007669"/>
    <property type="project" value="TreeGrafter"/>
</dbReference>
<dbReference type="InterPro" id="IPR013734">
    <property type="entry name" value="TF_Nrm1/Whi5"/>
</dbReference>
<evidence type="ECO:0000256" key="8">
    <source>
        <dbReference type="ARBA" id="ARBA00023242"/>
    </source>
</evidence>
<evidence type="ECO:0000256" key="9">
    <source>
        <dbReference type="SAM" id="MobiDB-lite"/>
    </source>
</evidence>
<evidence type="ECO:0000256" key="4">
    <source>
        <dbReference type="ARBA" id="ARBA00022490"/>
    </source>
</evidence>
<keyword evidence="5" id="KW-0678">Repressor</keyword>
<feature type="region of interest" description="Disordered" evidence="9">
    <location>
        <begin position="1"/>
        <end position="47"/>
    </location>
</feature>
<dbReference type="PANTHER" id="PTHR28246">
    <property type="entry name" value="G1-SPECIFIC TRANSCRIPTIONAL REPRESSOR WHI5-RELATED"/>
    <property type="match status" value="1"/>
</dbReference>
<accession>A0A077R6U9</accession>
<evidence type="ECO:0000313" key="10">
    <source>
        <dbReference type="EMBL" id="CDI54753.1"/>
    </source>
</evidence>
<dbReference type="GO" id="GO:0000082">
    <property type="term" value="P:G1/S transition of mitotic cell cycle"/>
    <property type="evidence" value="ECO:0007669"/>
    <property type="project" value="InterPro"/>
</dbReference>
<evidence type="ECO:0000256" key="1">
    <source>
        <dbReference type="ARBA" id="ARBA00004123"/>
    </source>
</evidence>
<feature type="compositionally biased region" description="Low complexity" evidence="9">
    <location>
        <begin position="160"/>
        <end position="174"/>
    </location>
</feature>
<sequence length="310" mass="32190">MTSQSPSSATNAASSSQSSYLLAPLQSSTSSNVPITPSKARKQAQAERTRLMALSKHLMTRLQYANFKVEHGWSKQSLSEVENLYYRQNTSTISNPPPSTSITTSSINTASIVPKKAAVKKLDLEGGDVFGGYGLATPPASAGSVPGATSYLSSKRDRSGSSTPISSPNTSVNSSVNKGAVDAVIGSVGVKRSPNSALLNRTSGGLRTAPAAAGGGAISYADFWNLVGSSTTSACSTSVSPNKKRNAEEIDTIHAIPSKMSSDNIIATISTPSTSPNKRVRMDLNSSTPSISHAKTLLADRGPSFASPRH</sequence>
<comment type="similarity">
    <text evidence="3">Belongs to the WHI5/NRM1 family.</text>
</comment>
<comment type="subcellular location">
    <subcellularLocation>
        <location evidence="2">Cytoplasm</location>
    </subcellularLocation>
    <subcellularLocation>
        <location evidence="1">Nucleus</location>
    </subcellularLocation>
</comment>
<feature type="compositionally biased region" description="Polar residues" evidence="9">
    <location>
        <begin position="284"/>
        <end position="293"/>
    </location>
</feature>
<dbReference type="Pfam" id="PF08528">
    <property type="entry name" value="Whi5"/>
    <property type="match status" value="1"/>
</dbReference>
<dbReference type="AlphaFoldDB" id="A0A077R6U9"/>
<dbReference type="EMBL" id="HG529627">
    <property type="protein sequence ID" value="CDI54753.1"/>
    <property type="molecule type" value="Genomic_DNA"/>
</dbReference>
<evidence type="ECO:0000256" key="2">
    <source>
        <dbReference type="ARBA" id="ARBA00004496"/>
    </source>
</evidence>
<keyword evidence="7" id="KW-0804">Transcription</keyword>
<name>A0A077R6U9_9BASI</name>
<evidence type="ECO:0000256" key="7">
    <source>
        <dbReference type="ARBA" id="ARBA00023163"/>
    </source>
</evidence>
<evidence type="ECO:0000256" key="6">
    <source>
        <dbReference type="ARBA" id="ARBA00023015"/>
    </source>
</evidence>
<reference evidence="10" key="1">
    <citation type="journal article" date="2014" name="Genome Biol. Evol.">
        <title>Gene Loss Rather Than Gene Gain Is Associated with a Host Jump from Monocots to Dicots in the Smut Fungus Melanopsichium pennsylvanicum.</title>
        <authorList>
            <person name="Sharma R."/>
            <person name="Mishra B."/>
            <person name="Runge F."/>
            <person name="Thines M."/>
        </authorList>
    </citation>
    <scope>NUCLEOTIDE SEQUENCE</scope>
    <source>
        <strain evidence="10">4</strain>
    </source>
</reference>
<organism evidence="10">
    <name type="scientific">Melanopsichium pennsylvanicum 4</name>
    <dbReference type="NCBI Taxonomy" id="1398559"/>
    <lineage>
        <taxon>Eukaryota</taxon>
        <taxon>Fungi</taxon>
        <taxon>Dikarya</taxon>
        <taxon>Basidiomycota</taxon>
        <taxon>Ustilaginomycotina</taxon>
        <taxon>Ustilaginomycetes</taxon>
        <taxon>Ustilaginales</taxon>
        <taxon>Ustilaginaceae</taxon>
        <taxon>Melanopsichium</taxon>
    </lineage>
</organism>
<dbReference type="GO" id="GO:0033309">
    <property type="term" value="C:SBF transcription complex"/>
    <property type="evidence" value="ECO:0007669"/>
    <property type="project" value="TreeGrafter"/>
</dbReference>
<protein>
    <submittedName>
        <fullName evidence="10">Uncharacterized protein</fullName>
    </submittedName>
</protein>
<evidence type="ECO:0000256" key="3">
    <source>
        <dbReference type="ARBA" id="ARBA00006922"/>
    </source>
</evidence>
<dbReference type="PANTHER" id="PTHR28246:SF1">
    <property type="entry name" value="G1-SPECIFIC TRANSCRIPTIONAL REPRESSOR WHI5-RELATED"/>
    <property type="match status" value="1"/>
</dbReference>
<dbReference type="GO" id="GO:0005737">
    <property type="term" value="C:cytoplasm"/>
    <property type="evidence" value="ECO:0007669"/>
    <property type="project" value="UniProtKB-SubCell"/>
</dbReference>
<keyword evidence="4" id="KW-0963">Cytoplasm</keyword>
<keyword evidence="8" id="KW-0539">Nucleus</keyword>
<feature type="region of interest" description="Disordered" evidence="9">
    <location>
        <begin position="269"/>
        <end position="310"/>
    </location>
</feature>
<dbReference type="InterPro" id="IPR039198">
    <property type="entry name" value="Srl3/Whi5"/>
</dbReference>
<proteinExistence type="inferred from homology"/>
<feature type="compositionally biased region" description="Low complexity" evidence="9">
    <location>
        <begin position="1"/>
        <end position="28"/>
    </location>
</feature>
<keyword evidence="6" id="KW-0805">Transcription regulation</keyword>